<gene>
    <name evidence="1" type="ORF">RFI_06273</name>
</gene>
<dbReference type="EMBL" id="ASPP01005282">
    <property type="protein sequence ID" value="ETO30848.1"/>
    <property type="molecule type" value="Genomic_DNA"/>
</dbReference>
<accession>X6NYA5</accession>
<organism evidence="1 2">
    <name type="scientific">Reticulomyxa filosa</name>
    <dbReference type="NCBI Taxonomy" id="46433"/>
    <lineage>
        <taxon>Eukaryota</taxon>
        <taxon>Sar</taxon>
        <taxon>Rhizaria</taxon>
        <taxon>Retaria</taxon>
        <taxon>Foraminifera</taxon>
        <taxon>Monothalamids</taxon>
        <taxon>Reticulomyxidae</taxon>
        <taxon>Reticulomyxa</taxon>
    </lineage>
</organism>
<protein>
    <submittedName>
        <fullName evidence="1">Uncharacterized protein</fullName>
    </submittedName>
</protein>
<keyword evidence="2" id="KW-1185">Reference proteome</keyword>
<dbReference type="SUPFAM" id="SSF52540">
    <property type="entry name" value="P-loop containing nucleoside triphosphate hydrolases"/>
    <property type="match status" value="1"/>
</dbReference>
<comment type="caution">
    <text evidence="1">The sequence shown here is derived from an EMBL/GenBank/DDBJ whole genome shotgun (WGS) entry which is preliminary data.</text>
</comment>
<evidence type="ECO:0000313" key="2">
    <source>
        <dbReference type="Proteomes" id="UP000023152"/>
    </source>
</evidence>
<evidence type="ECO:0000313" key="1">
    <source>
        <dbReference type="EMBL" id="ETO30848.1"/>
    </source>
</evidence>
<dbReference type="AlphaFoldDB" id="X6NYA5"/>
<name>X6NYA5_RETFI</name>
<dbReference type="InterPro" id="IPR027417">
    <property type="entry name" value="P-loop_NTPase"/>
</dbReference>
<dbReference type="Gene3D" id="3.40.850.10">
    <property type="entry name" value="Kinesin motor domain"/>
    <property type="match status" value="1"/>
</dbReference>
<reference evidence="1 2" key="1">
    <citation type="journal article" date="2013" name="Curr. Biol.">
        <title>The Genome of the Foraminiferan Reticulomyxa filosa.</title>
        <authorList>
            <person name="Glockner G."/>
            <person name="Hulsmann N."/>
            <person name="Schleicher M."/>
            <person name="Noegel A.A."/>
            <person name="Eichinger L."/>
            <person name="Gallinger C."/>
            <person name="Pawlowski J."/>
            <person name="Sierra R."/>
            <person name="Euteneuer U."/>
            <person name="Pillet L."/>
            <person name="Moustafa A."/>
            <person name="Platzer M."/>
            <person name="Groth M."/>
            <person name="Szafranski K."/>
            <person name="Schliwa M."/>
        </authorList>
    </citation>
    <scope>NUCLEOTIDE SEQUENCE [LARGE SCALE GENOMIC DNA]</scope>
</reference>
<feature type="non-terminal residue" evidence="1">
    <location>
        <position position="1"/>
    </location>
</feature>
<sequence>TGPQQAKKKSQFIFADCAGYTTMDRKQRKADEKKDNYDMRYLSNAFFNLGALLTAVPKKRKTDEQSASSAANGGVEWKQSLLTQALHPIGTWLEQPNSPAPTDGPQVVLIVTCSFEEKFYDETLATLRFGNFPLVDPMLLVIVDKYQREITKLQALKLDKADSNATMDPTFEQVLY</sequence>
<proteinExistence type="predicted"/>
<dbReference type="Proteomes" id="UP000023152">
    <property type="component" value="Unassembled WGS sequence"/>
</dbReference>
<dbReference type="InterPro" id="IPR036961">
    <property type="entry name" value="Kinesin_motor_dom_sf"/>
</dbReference>